<feature type="non-terminal residue" evidence="1">
    <location>
        <position position="1"/>
    </location>
</feature>
<reference evidence="1" key="1">
    <citation type="journal article" date="2014" name="Front. Microbiol.">
        <title>High frequency of phylogenetically diverse reductive dehalogenase-homologous genes in deep subseafloor sedimentary metagenomes.</title>
        <authorList>
            <person name="Kawai M."/>
            <person name="Futagami T."/>
            <person name="Toyoda A."/>
            <person name="Takaki Y."/>
            <person name="Nishi S."/>
            <person name="Hori S."/>
            <person name="Arai W."/>
            <person name="Tsubouchi T."/>
            <person name="Morono Y."/>
            <person name="Uchiyama I."/>
            <person name="Ito T."/>
            <person name="Fujiyama A."/>
            <person name="Inagaki F."/>
            <person name="Takami H."/>
        </authorList>
    </citation>
    <scope>NUCLEOTIDE SEQUENCE</scope>
    <source>
        <strain evidence="1">Expedition CK06-06</strain>
    </source>
</reference>
<accession>X1FEG9</accession>
<protein>
    <submittedName>
        <fullName evidence="1">Uncharacterized protein</fullName>
    </submittedName>
</protein>
<dbReference type="EMBL" id="BARU01014022">
    <property type="protein sequence ID" value="GAH43392.1"/>
    <property type="molecule type" value="Genomic_DNA"/>
</dbReference>
<sequence length="31" mass="3683">DIPARFDVFFAKIHQVIIKLSEGLEYYIELD</sequence>
<organism evidence="1">
    <name type="scientific">marine sediment metagenome</name>
    <dbReference type="NCBI Taxonomy" id="412755"/>
    <lineage>
        <taxon>unclassified sequences</taxon>
        <taxon>metagenomes</taxon>
        <taxon>ecological metagenomes</taxon>
    </lineage>
</organism>
<comment type="caution">
    <text evidence="1">The sequence shown here is derived from an EMBL/GenBank/DDBJ whole genome shotgun (WGS) entry which is preliminary data.</text>
</comment>
<dbReference type="AlphaFoldDB" id="X1FEG9"/>
<gene>
    <name evidence="1" type="ORF">S03H2_24982</name>
</gene>
<name>X1FEG9_9ZZZZ</name>
<proteinExistence type="predicted"/>
<evidence type="ECO:0000313" key="1">
    <source>
        <dbReference type="EMBL" id="GAH43392.1"/>
    </source>
</evidence>